<feature type="signal peptide" evidence="6">
    <location>
        <begin position="1"/>
        <end position="20"/>
    </location>
</feature>
<organism evidence="7 8">
    <name type="scientific">Urochloa decumbens</name>
    <dbReference type="NCBI Taxonomy" id="240449"/>
    <lineage>
        <taxon>Eukaryota</taxon>
        <taxon>Viridiplantae</taxon>
        <taxon>Streptophyta</taxon>
        <taxon>Embryophyta</taxon>
        <taxon>Tracheophyta</taxon>
        <taxon>Spermatophyta</taxon>
        <taxon>Magnoliopsida</taxon>
        <taxon>Liliopsida</taxon>
        <taxon>Poales</taxon>
        <taxon>Poaceae</taxon>
        <taxon>PACMAD clade</taxon>
        <taxon>Panicoideae</taxon>
        <taxon>Panicodae</taxon>
        <taxon>Paniceae</taxon>
        <taxon>Melinidinae</taxon>
        <taxon>Urochloa</taxon>
    </lineage>
</organism>
<evidence type="ECO:0000256" key="5">
    <source>
        <dbReference type="SAM" id="MobiDB-lite"/>
    </source>
</evidence>
<dbReference type="FunFam" id="1.25.40.20:FF:000384">
    <property type="entry name" value="Os07g0515700 protein"/>
    <property type="match status" value="1"/>
</dbReference>
<dbReference type="SMART" id="SM00248">
    <property type="entry name" value="ANK"/>
    <property type="match status" value="2"/>
</dbReference>
<feature type="compositionally biased region" description="Polar residues" evidence="5">
    <location>
        <begin position="522"/>
        <end position="536"/>
    </location>
</feature>
<proteinExistence type="inferred from homology"/>
<dbReference type="Gene3D" id="1.25.40.20">
    <property type="entry name" value="Ankyrin repeat-containing domain"/>
    <property type="match status" value="1"/>
</dbReference>
<dbReference type="PANTHER" id="PTHR24136">
    <property type="entry name" value="SOWAH (DROSOPHILA) HOMOLOG"/>
    <property type="match status" value="1"/>
</dbReference>
<evidence type="ECO:0000313" key="8">
    <source>
        <dbReference type="Proteomes" id="UP001497457"/>
    </source>
</evidence>
<evidence type="ECO:0000256" key="4">
    <source>
        <dbReference type="PROSITE-ProRule" id="PRU00023"/>
    </source>
</evidence>
<keyword evidence="2" id="KW-0677">Repeat</keyword>
<sequence>MAKFGTYFSLLWSWNQHLLAASFRSDVVSHKNERMALNFMLPDYIVWKKEAATWDKDNGNDKDGSITVRNEYPQHPVPRVPLTVGFNSCEVEELMAQRYASIARSIANDIIIPDPTPQWVRATFIDKYAQLEPILQKDSVQCFLLLFEDCAGKGMSWNLTITAQTLTFMVSFNAVQCAKVILEGKAPELNGMHANPNCINSYGYFPLHEAAERFSVDMIKLLLRHGASANVRTVGNDVIEGLLPLHVAVENTCLHKYLEDNLSPNQSDLDFIYKLIHLLSLPEMIFLDTTRLLAEKTNNLLEEVWKYIEDGKLIQSAVLLFAAQEQIRGGSSSNVKGSSKKDGFEIISKCIMRLSFALRWGKGSNGMAPELLEEKRTRIDCAWMLVDVISHAGEPLSAYIQAHSEVPRMEVMKHVSSILKEYGFLPTEVMDTLKLRPYDCKVSDEESCSKDANIMETAILHAAVEKSARKEVGGGWDPTYSRRSFFPYWRSVLRIRYPVKVYPAYARADARFGLDLKQQPRVSRNSPMVNGSTPTPNHKLGSVGRISPLTSSHQSKRSFSTAAAGVLRLLKVLKHA</sequence>
<dbReference type="EMBL" id="OZ075115">
    <property type="protein sequence ID" value="CAL5063577.1"/>
    <property type="molecule type" value="Genomic_DNA"/>
</dbReference>
<feature type="chain" id="PRO_5044847851" evidence="6">
    <location>
        <begin position="21"/>
        <end position="576"/>
    </location>
</feature>
<comment type="similarity">
    <text evidence="1">Belongs to the ankyrin SOCS box (ASB) family.</text>
</comment>
<evidence type="ECO:0000256" key="3">
    <source>
        <dbReference type="ARBA" id="ARBA00023043"/>
    </source>
</evidence>
<dbReference type="PROSITE" id="PS50088">
    <property type="entry name" value="ANK_REPEAT"/>
    <property type="match status" value="1"/>
</dbReference>
<feature type="repeat" description="ANK" evidence="4">
    <location>
        <begin position="202"/>
        <end position="234"/>
    </location>
</feature>
<evidence type="ECO:0000256" key="1">
    <source>
        <dbReference type="ARBA" id="ARBA00005949"/>
    </source>
</evidence>
<dbReference type="Pfam" id="PF12796">
    <property type="entry name" value="Ank_2"/>
    <property type="match status" value="1"/>
</dbReference>
<feature type="region of interest" description="Disordered" evidence="5">
    <location>
        <begin position="522"/>
        <end position="543"/>
    </location>
</feature>
<dbReference type="Proteomes" id="UP001497457">
    <property type="component" value="Chromosome 5rd"/>
</dbReference>
<keyword evidence="8" id="KW-1185">Reference proteome</keyword>
<evidence type="ECO:0000256" key="2">
    <source>
        <dbReference type="ARBA" id="ARBA00022737"/>
    </source>
</evidence>
<dbReference type="AlphaFoldDB" id="A0ABC9ESZ3"/>
<keyword evidence="6" id="KW-0732">Signal</keyword>
<evidence type="ECO:0000256" key="6">
    <source>
        <dbReference type="SAM" id="SignalP"/>
    </source>
</evidence>
<gene>
    <name evidence="7" type="ORF">URODEC1_LOCUS98974</name>
</gene>
<dbReference type="PROSITE" id="PS50297">
    <property type="entry name" value="ANK_REP_REGION"/>
    <property type="match status" value="1"/>
</dbReference>
<protein>
    <submittedName>
        <fullName evidence="7">Uncharacterized protein</fullName>
    </submittedName>
</protein>
<accession>A0ABC9ESZ3</accession>
<keyword evidence="3 4" id="KW-0040">ANK repeat</keyword>
<dbReference type="SUPFAM" id="SSF48403">
    <property type="entry name" value="Ankyrin repeat"/>
    <property type="match status" value="1"/>
</dbReference>
<dbReference type="InterPro" id="IPR036770">
    <property type="entry name" value="Ankyrin_rpt-contain_sf"/>
</dbReference>
<evidence type="ECO:0000313" key="7">
    <source>
        <dbReference type="EMBL" id="CAL5063577.1"/>
    </source>
</evidence>
<dbReference type="InterPro" id="IPR051573">
    <property type="entry name" value="Ankyrin-SOCS_box_domain"/>
</dbReference>
<name>A0ABC9ESZ3_9POAL</name>
<dbReference type="InterPro" id="IPR002110">
    <property type="entry name" value="Ankyrin_rpt"/>
</dbReference>
<reference evidence="7" key="1">
    <citation type="submission" date="2024-10" db="EMBL/GenBank/DDBJ databases">
        <authorList>
            <person name="Ryan C."/>
        </authorList>
    </citation>
    <scope>NUCLEOTIDE SEQUENCE [LARGE SCALE GENOMIC DNA]</scope>
</reference>
<dbReference type="PANTHER" id="PTHR24136:SF37">
    <property type="entry name" value="OS01G0942900 PROTEIN"/>
    <property type="match status" value="1"/>
</dbReference>